<dbReference type="AlphaFoldDB" id="A0A0U4WEP9"/>
<name>A0A0U4WEP9_9BACL</name>
<gene>
    <name evidence="1" type="ORF">CB4_01396</name>
</gene>
<protein>
    <submittedName>
        <fullName evidence="1">Uncharacterized protein</fullName>
    </submittedName>
</protein>
<dbReference type="Proteomes" id="UP000217696">
    <property type="component" value="Chromosome"/>
</dbReference>
<reference evidence="1 2" key="1">
    <citation type="submission" date="2015-12" db="EMBL/GenBank/DDBJ databases">
        <title>Genome sequence of Aneurinibacillus soli.</title>
        <authorList>
            <person name="Lee J.S."/>
            <person name="Lee K.C."/>
            <person name="Kim K.K."/>
            <person name="Lee B.W."/>
        </authorList>
    </citation>
    <scope>NUCLEOTIDE SEQUENCE [LARGE SCALE GENOMIC DNA]</scope>
    <source>
        <strain evidence="1 2">CB4</strain>
    </source>
</reference>
<dbReference type="RefSeq" id="WP_157737845.1">
    <property type="nucleotide sequence ID" value="NZ_AP017312.1"/>
</dbReference>
<proteinExistence type="predicted"/>
<evidence type="ECO:0000313" key="2">
    <source>
        <dbReference type="Proteomes" id="UP000217696"/>
    </source>
</evidence>
<sequence>MSEYLDDLTKERVGYVMRNEKNGVIIRCTEDFVKYWKTRGFEIIEAAPIRFMEE</sequence>
<dbReference type="EMBL" id="AP017312">
    <property type="protein sequence ID" value="BAU27227.1"/>
    <property type="molecule type" value="Genomic_DNA"/>
</dbReference>
<accession>A0A0U4WEP9</accession>
<evidence type="ECO:0000313" key="1">
    <source>
        <dbReference type="EMBL" id="BAU27227.1"/>
    </source>
</evidence>
<keyword evidence="2" id="KW-1185">Reference proteome</keyword>
<dbReference type="KEGG" id="asoc:CB4_01396"/>
<organism evidence="1 2">
    <name type="scientific">Aneurinibacillus soli</name>
    <dbReference type="NCBI Taxonomy" id="1500254"/>
    <lineage>
        <taxon>Bacteria</taxon>
        <taxon>Bacillati</taxon>
        <taxon>Bacillota</taxon>
        <taxon>Bacilli</taxon>
        <taxon>Bacillales</taxon>
        <taxon>Paenibacillaceae</taxon>
        <taxon>Aneurinibacillus group</taxon>
        <taxon>Aneurinibacillus</taxon>
    </lineage>
</organism>